<name>A0A6P8KKW2_DROMA</name>
<protein>
    <submittedName>
        <fullName evidence="2">Transcriptional regulatory protein LGE1</fullName>
    </submittedName>
</protein>
<dbReference type="Proteomes" id="UP000515162">
    <property type="component" value="Chromosome 3R"/>
</dbReference>
<dbReference type="AlphaFoldDB" id="A0A6P8KKW2"/>
<evidence type="ECO:0000313" key="2">
    <source>
        <dbReference type="RefSeq" id="XP_033164021.1"/>
    </source>
</evidence>
<evidence type="ECO:0000313" key="1">
    <source>
        <dbReference type="Proteomes" id="UP000515162"/>
    </source>
</evidence>
<accession>A0A6P8KKW2</accession>
<gene>
    <name evidence="2" type="primary">LOC117143424</name>
</gene>
<reference evidence="2" key="1">
    <citation type="submission" date="2025-08" db="UniProtKB">
        <authorList>
            <consortium name="RefSeq"/>
        </authorList>
    </citation>
    <scope>IDENTIFICATION</scope>
    <source>
        <strain evidence="2">Mau12</strain>
        <tissue evidence="2">Whole Body</tissue>
    </source>
</reference>
<keyword evidence="1" id="KW-1185">Reference proteome</keyword>
<proteinExistence type="predicted"/>
<dbReference type="GeneID" id="117143424"/>
<sequence>MCPTPIHKGINRGNGVDGLSELEVIRNRSKMRSRDSLLTILTLLIACCLDSSGALFFKSWKTGKGNTGYSGVQDYGGYGNYGQGNYGYGSYAGGYGGRKPSGNRKGRTYSDIRRVINPAPYIGPGGSRFLPRTPYSALWG</sequence>
<organism evidence="1 2">
    <name type="scientific">Drosophila mauritiana</name>
    <name type="common">Fruit fly</name>
    <dbReference type="NCBI Taxonomy" id="7226"/>
    <lineage>
        <taxon>Eukaryota</taxon>
        <taxon>Metazoa</taxon>
        <taxon>Ecdysozoa</taxon>
        <taxon>Arthropoda</taxon>
        <taxon>Hexapoda</taxon>
        <taxon>Insecta</taxon>
        <taxon>Pterygota</taxon>
        <taxon>Neoptera</taxon>
        <taxon>Endopterygota</taxon>
        <taxon>Diptera</taxon>
        <taxon>Brachycera</taxon>
        <taxon>Muscomorpha</taxon>
        <taxon>Ephydroidea</taxon>
        <taxon>Drosophilidae</taxon>
        <taxon>Drosophila</taxon>
        <taxon>Sophophora</taxon>
    </lineage>
</organism>
<dbReference type="RefSeq" id="XP_033164021.1">
    <property type="nucleotide sequence ID" value="XM_033308130.1"/>
</dbReference>